<evidence type="ECO:0000313" key="7">
    <source>
        <dbReference type="EMBL" id="MDQ0327593.1"/>
    </source>
</evidence>
<comment type="function">
    <text evidence="5">Involved in beta-(1--&gt;2)glucan export. Transmembrane domains (TMD) form a pore in the inner membrane and the ATP-binding domain (NBD) is responsible for energy generation.</text>
</comment>
<feature type="domain" description="ABC transporter" evidence="6">
    <location>
        <begin position="33"/>
        <end position="251"/>
    </location>
</feature>
<proteinExistence type="inferred from homology"/>
<keyword evidence="3" id="KW-0547">Nucleotide-binding</keyword>
<dbReference type="InterPro" id="IPR003439">
    <property type="entry name" value="ABC_transporter-like_ATP-bd"/>
</dbReference>
<organism evidence="7 8">
    <name type="scientific">Rhodopseudomonas julia</name>
    <dbReference type="NCBI Taxonomy" id="200617"/>
    <lineage>
        <taxon>Bacteria</taxon>
        <taxon>Pseudomonadati</taxon>
        <taxon>Pseudomonadota</taxon>
        <taxon>Alphaproteobacteria</taxon>
        <taxon>Hyphomicrobiales</taxon>
        <taxon>Nitrobacteraceae</taxon>
        <taxon>Rhodopseudomonas</taxon>
    </lineage>
</organism>
<keyword evidence="2" id="KW-0813">Transport</keyword>
<dbReference type="EMBL" id="JAUSUK010000002">
    <property type="protein sequence ID" value="MDQ0327593.1"/>
    <property type="molecule type" value="Genomic_DNA"/>
</dbReference>
<reference evidence="7 8" key="1">
    <citation type="submission" date="2023-07" db="EMBL/GenBank/DDBJ databases">
        <title>Genomic Encyclopedia of Type Strains, Phase IV (KMG-IV): sequencing the most valuable type-strain genomes for metagenomic binning, comparative biology and taxonomic classification.</title>
        <authorList>
            <person name="Goeker M."/>
        </authorList>
    </citation>
    <scope>NUCLEOTIDE SEQUENCE [LARGE SCALE GENOMIC DNA]</scope>
    <source>
        <strain evidence="7 8">DSM 11549</strain>
    </source>
</reference>
<sequence>MGAKVLPFHTALHGQLGVPHADKVEDHAFSVRIEAKRFKRANGGEVEVIRDLSFVLTPHTFTCLLGPSGCGKTTTLKIMLGLDADFSGAVSPALQRARFAAVFQEPRLLPWRSVEDNIRLALPPEMAEKDLTPVLDAVELNAFRSAYPSELSLGMARRVALARAFSVEPEILLLDEPFVSLDEMTANRLRHLLLELWQSRPVTVLMVTHNIREAARLADRLIVLSPPPAHVAGTTEISLPHAGRSGGALSHLLVDLAHRFPSLALE</sequence>
<dbReference type="Gene3D" id="3.40.50.300">
    <property type="entry name" value="P-loop containing nucleotide triphosphate hydrolases"/>
    <property type="match status" value="1"/>
</dbReference>
<dbReference type="InterPro" id="IPR050166">
    <property type="entry name" value="ABC_transporter_ATP-bind"/>
</dbReference>
<keyword evidence="4 7" id="KW-0067">ATP-binding</keyword>
<evidence type="ECO:0000256" key="3">
    <source>
        <dbReference type="ARBA" id="ARBA00022741"/>
    </source>
</evidence>
<evidence type="ECO:0000313" key="8">
    <source>
        <dbReference type="Proteomes" id="UP001230253"/>
    </source>
</evidence>
<dbReference type="SMART" id="SM00382">
    <property type="entry name" value="AAA"/>
    <property type="match status" value="1"/>
</dbReference>
<evidence type="ECO:0000259" key="6">
    <source>
        <dbReference type="PROSITE" id="PS50893"/>
    </source>
</evidence>
<dbReference type="InterPro" id="IPR017871">
    <property type="entry name" value="ABC_transporter-like_CS"/>
</dbReference>
<dbReference type="GO" id="GO:0005524">
    <property type="term" value="F:ATP binding"/>
    <property type="evidence" value="ECO:0007669"/>
    <property type="project" value="UniProtKB-KW"/>
</dbReference>
<dbReference type="PROSITE" id="PS00211">
    <property type="entry name" value="ABC_TRANSPORTER_1"/>
    <property type="match status" value="1"/>
</dbReference>
<keyword evidence="8" id="KW-1185">Reference proteome</keyword>
<dbReference type="SUPFAM" id="SSF52540">
    <property type="entry name" value="P-loop containing nucleoside triphosphate hydrolases"/>
    <property type="match status" value="1"/>
</dbReference>
<dbReference type="PANTHER" id="PTHR42788:SF19">
    <property type="entry name" value="ALIPHATIC SULFONATES IMPORT ATP-BINDING PROTEIN SSUB 2"/>
    <property type="match status" value="1"/>
</dbReference>
<gene>
    <name evidence="7" type="ORF">J2R99_003462</name>
</gene>
<evidence type="ECO:0000256" key="4">
    <source>
        <dbReference type="ARBA" id="ARBA00022840"/>
    </source>
</evidence>
<comment type="caution">
    <text evidence="7">The sequence shown here is derived from an EMBL/GenBank/DDBJ whole genome shotgun (WGS) entry which is preliminary data.</text>
</comment>
<evidence type="ECO:0000256" key="2">
    <source>
        <dbReference type="ARBA" id="ARBA00022448"/>
    </source>
</evidence>
<dbReference type="PANTHER" id="PTHR42788">
    <property type="entry name" value="TAURINE IMPORT ATP-BINDING PROTEIN-RELATED"/>
    <property type="match status" value="1"/>
</dbReference>
<name>A0ABU0CBN9_9BRAD</name>
<dbReference type="Proteomes" id="UP001230253">
    <property type="component" value="Unassembled WGS sequence"/>
</dbReference>
<accession>A0ABU0CBN9</accession>
<protein>
    <submittedName>
        <fullName evidence="7">NitT/TauT family transport system ATP-binding protein</fullName>
    </submittedName>
</protein>
<dbReference type="PROSITE" id="PS50893">
    <property type="entry name" value="ABC_TRANSPORTER_2"/>
    <property type="match status" value="1"/>
</dbReference>
<evidence type="ECO:0000256" key="1">
    <source>
        <dbReference type="ARBA" id="ARBA00005417"/>
    </source>
</evidence>
<comment type="similarity">
    <text evidence="1">Belongs to the ABC transporter superfamily.</text>
</comment>
<dbReference type="Pfam" id="PF00005">
    <property type="entry name" value="ABC_tran"/>
    <property type="match status" value="1"/>
</dbReference>
<dbReference type="InterPro" id="IPR003593">
    <property type="entry name" value="AAA+_ATPase"/>
</dbReference>
<dbReference type="InterPro" id="IPR027417">
    <property type="entry name" value="P-loop_NTPase"/>
</dbReference>
<evidence type="ECO:0000256" key="5">
    <source>
        <dbReference type="ARBA" id="ARBA00024722"/>
    </source>
</evidence>